<accession>K7YN27</accession>
<organism evidence="1 2">
    <name type="scientific">Candidatus Endolissoclinum faulkneri L2</name>
    <dbReference type="NCBI Taxonomy" id="1193729"/>
    <lineage>
        <taxon>Bacteria</taxon>
        <taxon>Pseudomonadati</taxon>
        <taxon>Pseudomonadota</taxon>
        <taxon>Alphaproteobacteria</taxon>
        <taxon>Rhodospirillales</taxon>
        <taxon>Rhodospirillaceae</taxon>
        <taxon>Candidatus Endolissoclinum</taxon>
    </lineage>
</organism>
<dbReference type="STRING" id="1193729.A1OE_714"/>
<dbReference type="AlphaFoldDB" id="K7YN27"/>
<evidence type="ECO:0000313" key="1">
    <source>
        <dbReference type="EMBL" id="AFX98902.1"/>
    </source>
</evidence>
<dbReference type="HOGENOM" id="CLU_3231076_0_0_5"/>
<gene>
    <name evidence="1" type="ORF">A1OE_714</name>
</gene>
<dbReference type="KEGG" id="thal:A1OE_714"/>
<sequence length="43" mass="5207">MSTLIYNYNYTHKIISSKDSKLFCLFCNRVVYCRPKFLILKNQ</sequence>
<name>K7YN27_9PROT</name>
<dbReference type="EMBL" id="CP003539">
    <property type="protein sequence ID" value="AFX98902.1"/>
    <property type="molecule type" value="Genomic_DNA"/>
</dbReference>
<evidence type="ECO:0000313" key="2">
    <source>
        <dbReference type="Proteomes" id="UP000010077"/>
    </source>
</evidence>
<keyword evidence="2" id="KW-1185">Reference proteome</keyword>
<reference evidence="1 2" key="1">
    <citation type="journal article" date="2012" name="Proc. Natl. Acad. Sci. U.S.A.">
        <title>Genome streamlining and chemical defense in a coral reef symbiosis.</title>
        <authorList>
            <person name="Kwan J.C."/>
            <person name="Donia M.S."/>
            <person name="Han A.W."/>
            <person name="Hirose E."/>
            <person name="Haygood M.G."/>
            <person name="Schmidt E.W."/>
        </authorList>
    </citation>
    <scope>NUCLEOTIDE SEQUENCE [LARGE SCALE GENOMIC DNA]</scope>
    <source>
        <strain evidence="1 2">L2</strain>
    </source>
</reference>
<dbReference type="Proteomes" id="UP000010077">
    <property type="component" value="Chromosome"/>
</dbReference>
<protein>
    <submittedName>
        <fullName evidence="1">Uncharacterized protein</fullName>
    </submittedName>
</protein>
<proteinExistence type="predicted"/>